<evidence type="ECO:0000313" key="1">
    <source>
        <dbReference type="EMBL" id="RXH74099.1"/>
    </source>
</evidence>
<reference evidence="1 2" key="1">
    <citation type="submission" date="2018-10" db="EMBL/GenBank/DDBJ databases">
        <title>A high-quality apple genome assembly.</title>
        <authorList>
            <person name="Hu J."/>
        </authorList>
    </citation>
    <scope>NUCLEOTIDE SEQUENCE [LARGE SCALE GENOMIC DNA]</scope>
    <source>
        <strain evidence="2">cv. HFTH1</strain>
        <tissue evidence="1">Young leaf</tissue>
    </source>
</reference>
<sequence length="78" mass="8878">MMNSSNGHYAVQAPRLESVSDDGAIHDCIGFYRRRESMRWGRMEQVVAKENKVKMPACRRGEWWLTSRSVDVAGGCES</sequence>
<keyword evidence="2" id="KW-1185">Reference proteome</keyword>
<comment type="caution">
    <text evidence="1">The sequence shown here is derived from an EMBL/GenBank/DDBJ whole genome shotgun (WGS) entry which is preliminary data.</text>
</comment>
<dbReference type="EMBL" id="RDQH01000341">
    <property type="protein sequence ID" value="RXH74099.1"/>
    <property type="molecule type" value="Genomic_DNA"/>
</dbReference>
<dbReference type="AlphaFoldDB" id="A0A498HTJ3"/>
<accession>A0A498HTJ3</accession>
<evidence type="ECO:0000313" key="2">
    <source>
        <dbReference type="Proteomes" id="UP000290289"/>
    </source>
</evidence>
<gene>
    <name evidence="1" type="ORF">DVH24_021279</name>
</gene>
<protein>
    <submittedName>
        <fullName evidence="1">Uncharacterized protein</fullName>
    </submittedName>
</protein>
<organism evidence="1 2">
    <name type="scientific">Malus domestica</name>
    <name type="common">Apple</name>
    <name type="synonym">Pyrus malus</name>
    <dbReference type="NCBI Taxonomy" id="3750"/>
    <lineage>
        <taxon>Eukaryota</taxon>
        <taxon>Viridiplantae</taxon>
        <taxon>Streptophyta</taxon>
        <taxon>Embryophyta</taxon>
        <taxon>Tracheophyta</taxon>
        <taxon>Spermatophyta</taxon>
        <taxon>Magnoliopsida</taxon>
        <taxon>eudicotyledons</taxon>
        <taxon>Gunneridae</taxon>
        <taxon>Pentapetalae</taxon>
        <taxon>rosids</taxon>
        <taxon>fabids</taxon>
        <taxon>Rosales</taxon>
        <taxon>Rosaceae</taxon>
        <taxon>Amygdaloideae</taxon>
        <taxon>Maleae</taxon>
        <taxon>Malus</taxon>
    </lineage>
</organism>
<name>A0A498HTJ3_MALDO</name>
<proteinExistence type="predicted"/>
<dbReference type="Proteomes" id="UP000290289">
    <property type="component" value="Chromosome 15"/>
</dbReference>